<dbReference type="Pfam" id="PF01396">
    <property type="entry name" value="Zn_ribbon_Top1"/>
    <property type="match status" value="2"/>
</dbReference>
<feature type="non-terminal residue" evidence="12">
    <location>
        <position position="1"/>
    </location>
</feature>
<evidence type="ECO:0000259" key="10">
    <source>
        <dbReference type="Pfam" id="PF08272"/>
    </source>
</evidence>
<feature type="compositionally biased region" description="Basic residues" evidence="8">
    <location>
        <begin position="268"/>
        <end position="285"/>
    </location>
</feature>
<keyword evidence="2" id="KW-0238">DNA-binding</keyword>
<evidence type="ECO:0000313" key="12">
    <source>
        <dbReference type="EMBL" id="HAN28180.1"/>
    </source>
</evidence>
<evidence type="ECO:0000256" key="1">
    <source>
        <dbReference type="ARBA" id="ARBA00023029"/>
    </source>
</evidence>
<sequence>QIRTGSTGVFLGCSGYALPPKERCKNTINLTPGDEAIREDADDEAESRLLRTKHRCKLCNTAMDSYLIDEQRKLHVCGNNPDCPGYEVEKGKFKIKGYDGPTLVCDKCGAEMQLKTGRFGKYFGCMAEDCKNTRKLLRNGEAAPPKMDPVPMPELACEKVEDHYILRDGAAGLFLAASQFPRNRETRAPFVDELLPHTSEIDPKYSFLFSAPVADGDGNRTQVRYSRKAAEQYVMTEQDGKPTGWRAVYRNGAWQVEEGKSTSSAKPAARKKKAAPKRKAARKRS</sequence>
<proteinExistence type="predicted"/>
<dbReference type="GO" id="GO:0006265">
    <property type="term" value="P:DNA topological change"/>
    <property type="evidence" value="ECO:0007669"/>
    <property type="project" value="InterPro"/>
</dbReference>
<evidence type="ECO:0000256" key="8">
    <source>
        <dbReference type="SAM" id="MobiDB-lite"/>
    </source>
</evidence>
<comment type="caution">
    <text evidence="12">The sequence shown here is derived from an EMBL/GenBank/DDBJ whole genome shotgun (WGS) entry which is preliminary data.</text>
</comment>
<evidence type="ECO:0000256" key="5">
    <source>
        <dbReference type="ARBA" id="ARBA00031985"/>
    </source>
</evidence>
<dbReference type="AlphaFoldDB" id="A0A3C1KN95"/>
<evidence type="ECO:0000256" key="7">
    <source>
        <dbReference type="ARBA" id="ARBA00032877"/>
    </source>
</evidence>
<organism evidence="12 13">
    <name type="scientific">Haliea salexigens</name>
    <dbReference type="NCBI Taxonomy" id="287487"/>
    <lineage>
        <taxon>Bacteria</taxon>
        <taxon>Pseudomonadati</taxon>
        <taxon>Pseudomonadota</taxon>
        <taxon>Gammaproteobacteria</taxon>
        <taxon>Cellvibrionales</taxon>
        <taxon>Halieaceae</taxon>
        <taxon>Haliea</taxon>
    </lineage>
</organism>
<gene>
    <name evidence="12" type="ORF">DCP75_10765</name>
</gene>
<dbReference type="GO" id="GO:0003677">
    <property type="term" value="F:DNA binding"/>
    <property type="evidence" value="ECO:0007669"/>
    <property type="project" value="UniProtKB-KW"/>
</dbReference>
<evidence type="ECO:0000256" key="6">
    <source>
        <dbReference type="ARBA" id="ARBA00032235"/>
    </source>
</evidence>
<feature type="domain" description="Topoisomerase I zinc finger" evidence="11">
    <location>
        <begin position="45"/>
        <end position="89"/>
    </location>
</feature>
<accession>A0A3C1KN95</accession>
<evidence type="ECO:0000259" key="11">
    <source>
        <dbReference type="Pfam" id="PF21372"/>
    </source>
</evidence>
<dbReference type="GO" id="GO:0005694">
    <property type="term" value="C:chromosome"/>
    <property type="evidence" value="ECO:0007669"/>
    <property type="project" value="InterPro"/>
</dbReference>
<reference evidence="12 13" key="1">
    <citation type="journal article" date="2018" name="Nat. Biotechnol.">
        <title>A standardized bacterial taxonomy based on genome phylogeny substantially revises the tree of life.</title>
        <authorList>
            <person name="Parks D.H."/>
            <person name="Chuvochina M."/>
            <person name="Waite D.W."/>
            <person name="Rinke C."/>
            <person name="Skarshewski A."/>
            <person name="Chaumeil P.A."/>
            <person name="Hugenholtz P."/>
        </authorList>
    </citation>
    <scope>NUCLEOTIDE SEQUENCE [LARGE SCALE GENOMIC DNA]</scope>
    <source>
        <strain evidence="12">UBA9158</strain>
    </source>
</reference>
<evidence type="ECO:0000256" key="2">
    <source>
        <dbReference type="ARBA" id="ARBA00023125"/>
    </source>
</evidence>
<dbReference type="Proteomes" id="UP000259273">
    <property type="component" value="Unassembled WGS sequence"/>
</dbReference>
<dbReference type="Gene3D" id="2.20.25.10">
    <property type="match status" value="1"/>
</dbReference>
<dbReference type="SUPFAM" id="SSF57783">
    <property type="entry name" value="Zinc beta-ribbon"/>
    <property type="match status" value="3"/>
</dbReference>
<protein>
    <recommendedName>
        <fullName evidence="7">Omega-protein</fullName>
    </recommendedName>
    <alternativeName>
        <fullName evidence="6">Relaxing enzyme</fullName>
    </alternativeName>
    <alternativeName>
        <fullName evidence="4">Swivelase</fullName>
    </alternativeName>
    <alternativeName>
        <fullName evidence="5">Untwisting enzyme</fullName>
    </alternativeName>
</protein>
<feature type="domain" description="DNA topoisomerase type IA zn finger" evidence="9">
    <location>
        <begin position="2"/>
        <end position="30"/>
    </location>
</feature>
<dbReference type="Pfam" id="PF21372">
    <property type="entry name" value="Zn_ribbon_bTOP1"/>
    <property type="match status" value="1"/>
</dbReference>
<feature type="domain" description="DNA topoisomerase type IA zn finger" evidence="9">
    <location>
        <begin position="105"/>
        <end position="139"/>
    </location>
</feature>
<evidence type="ECO:0000313" key="13">
    <source>
        <dbReference type="Proteomes" id="UP000259273"/>
    </source>
</evidence>
<dbReference type="Gene3D" id="3.30.65.10">
    <property type="entry name" value="Bacterial Topoisomerase I, domain 1"/>
    <property type="match status" value="3"/>
</dbReference>
<feature type="region of interest" description="Disordered" evidence="8">
    <location>
        <begin position="256"/>
        <end position="285"/>
    </location>
</feature>
<evidence type="ECO:0000256" key="3">
    <source>
        <dbReference type="ARBA" id="ARBA00023235"/>
    </source>
</evidence>
<dbReference type="InterPro" id="IPR013263">
    <property type="entry name" value="TopoI_Znr_bac"/>
</dbReference>
<feature type="domain" description="DNA topoisomerase I zinc ribbon-like bacterial-type" evidence="10">
    <location>
        <begin position="218"/>
        <end position="257"/>
    </location>
</feature>
<dbReference type="Pfam" id="PF08272">
    <property type="entry name" value="Zn_Ribbon_Topo"/>
    <property type="match status" value="2"/>
</dbReference>
<keyword evidence="1" id="KW-0799">Topoisomerase</keyword>
<dbReference type="InterPro" id="IPR049330">
    <property type="entry name" value="TOP1_Znf"/>
</dbReference>
<dbReference type="EMBL" id="DMND01000146">
    <property type="protein sequence ID" value="HAN28180.1"/>
    <property type="molecule type" value="Genomic_DNA"/>
</dbReference>
<dbReference type="GO" id="GO:0003917">
    <property type="term" value="F:DNA topoisomerase type I (single strand cut, ATP-independent) activity"/>
    <property type="evidence" value="ECO:0007669"/>
    <property type="project" value="InterPro"/>
</dbReference>
<feature type="domain" description="DNA topoisomerase I zinc ribbon-like bacterial-type" evidence="10">
    <location>
        <begin position="152"/>
        <end position="187"/>
    </location>
</feature>
<keyword evidence="3 12" id="KW-0413">Isomerase</keyword>
<evidence type="ECO:0000259" key="9">
    <source>
        <dbReference type="Pfam" id="PF01396"/>
    </source>
</evidence>
<name>A0A3C1KN95_9GAMM</name>
<dbReference type="InterPro" id="IPR013498">
    <property type="entry name" value="Topo_IA_Znf"/>
</dbReference>
<evidence type="ECO:0000256" key="4">
    <source>
        <dbReference type="ARBA" id="ARBA00030003"/>
    </source>
</evidence>